<dbReference type="GO" id="GO:0005774">
    <property type="term" value="C:vacuolar membrane"/>
    <property type="evidence" value="ECO:0007669"/>
    <property type="project" value="EnsemblFungi"/>
</dbReference>
<dbReference type="VEuPathDB" id="FungiDB:T552_02040"/>
<dbReference type="InterPro" id="IPR013896">
    <property type="entry name" value="SNF1_UBA"/>
</dbReference>
<dbReference type="Pfam" id="PF08587">
    <property type="entry name" value="UBA_2"/>
    <property type="match status" value="1"/>
</dbReference>
<dbReference type="GeneID" id="28936803"/>
<dbReference type="InterPro" id="IPR017441">
    <property type="entry name" value="Protein_kinase_ATP_BS"/>
</dbReference>
<dbReference type="GO" id="GO:0000144">
    <property type="term" value="C:cellular bud neck septin ring"/>
    <property type="evidence" value="ECO:0007669"/>
    <property type="project" value="EnsemblFungi"/>
</dbReference>
<dbReference type="CDD" id="cd14334">
    <property type="entry name" value="UBA_SNF1_fungi"/>
    <property type="match status" value="1"/>
</dbReference>
<dbReference type="Gene3D" id="1.10.8.10">
    <property type="entry name" value="DNA helicase RuvA subunit, C-terminal domain"/>
    <property type="match status" value="1"/>
</dbReference>
<dbReference type="Gene3D" id="1.10.510.10">
    <property type="entry name" value="Transferase(Phosphotransferase) domain 1"/>
    <property type="match status" value="1"/>
</dbReference>
<dbReference type="InterPro" id="IPR028375">
    <property type="entry name" value="KA1/Ssp2_C"/>
</dbReference>
<dbReference type="GO" id="GO:0006986">
    <property type="term" value="P:response to unfolded protein"/>
    <property type="evidence" value="ECO:0007669"/>
    <property type="project" value="EnsemblFungi"/>
</dbReference>
<dbReference type="GO" id="GO:0061762">
    <property type="term" value="P:CAMKK-AMPK signaling cascade"/>
    <property type="evidence" value="ECO:0007669"/>
    <property type="project" value="EnsemblFungi"/>
</dbReference>
<comment type="caution">
    <text evidence="16">The sequence shown here is derived from an EMBL/GenBank/DDBJ whole genome shotgun (WGS) entry which is preliminary data.</text>
</comment>
<dbReference type="GO" id="GO:0001403">
    <property type="term" value="P:invasive growth in response to glucose limitation"/>
    <property type="evidence" value="ECO:0007669"/>
    <property type="project" value="EnsemblFungi"/>
</dbReference>
<dbReference type="GO" id="GO:0017148">
    <property type="term" value="P:negative regulation of translation"/>
    <property type="evidence" value="ECO:0007669"/>
    <property type="project" value="EnsemblFungi"/>
</dbReference>
<dbReference type="GO" id="GO:0032933">
    <property type="term" value="P:SREBP signaling pathway"/>
    <property type="evidence" value="ECO:0007669"/>
    <property type="project" value="EnsemblFungi"/>
</dbReference>
<dbReference type="EC" id="2.7.11.1" evidence="3"/>
<dbReference type="GO" id="GO:0042802">
    <property type="term" value="F:identical protein binding"/>
    <property type="evidence" value="ECO:0007669"/>
    <property type="project" value="EnsemblFungi"/>
</dbReference>
<dbReference type="GO" id="GO:2000222">
    <property type="term" value="P:positive regulation of pseudohyphal growth"/>
    <property type="evidence" value="ECO:0007669"/>
    <property type="project" value="EnsemblFungi"/>
</dbReference>
<comment type="catalytic activity">
    <reaction evidence="11">
        <text>L-threonyl-[protein] + ATP = O-phospho-L-threonyl-[protein] + ADP + H(+)</text>
        <dbReference type="Rhea" id="RHEA:46608"/>
        <dbReference type="Rhea" id="RHEA-COMP:11060"/>
        <dbReference type="Rhea" id="RHEA-COMP:11605"/>
        <dbReference type="ChEBI" id="CHEBI:15378"/>
        <dbReference type="ChEBI" id="CHEBI:30013"/>
        <dbReference type="ChEBI" id="CHEBI:30616"/>
        <dbReference type="ChEBI" id="CHEBI:61977"/>
        <dbReference type="ChEBI" id="CHEBI:456216"/>
        <dbReference type="EC" id="2.7.11.1"/>
    </reaction>
</comment>
<evidence type="ECO:0000256" key="1">
    <source>
        <dbReference type="ARBA" id="ARBA00004123"/>
    </source>
</evidence>
<dbReference type="FunFam" id="3.30.200.20:FF:000236">
    <property type="entry name" value="Non-specific serine/threonine protein kinase"/>
    <property type="match status" value="1"/>
</dbReference>
<feature type="region of interest" description="Disordered" evidence="14">
    <location>
        <begin position="366"/>
        <end position="396"/>
    </location>
</feature>
<keyword evidence="6 13" id="KW-0547">Nucleotide-binding</keyword>
<evidence type="ECO:0000256" key="11">
    <source>
        <dbReference type="ARBA" id="ARBA00047899"/>
    </source>
</evidence>
<dbReference type="GO" id="GO:1904262">
    <property type="term" value="P:negative regulation of TORC1 signaling"/>
    <property type="evidence" value="ECO:0007669"/>
    <property type="project" value="EnsemblFungi"/>
</dbReference>
<reference evidence="17" key="1">
    <citation type="journal article" date="2016" name="Nat. Commun.">
        <title>Genome analysis of three Pneumocystis species reveals adaptation mechanisms to life exclusively in mammalian hosts.</title>
        <authorList>
            <person name="Ma L."/>
            <person name="Chen Z."/>
            <person name="Huang D.W."/>
            <person name="Kutty G."/>
            <person name="Ishihara M."/>
            <person name="Wang H."/>
            <person name="Abouelleil A."/>
            <person name="Bishop L."/>
            <person name="Davey E."/>
            <person name="Deng R."/>
            <person name="Deng X."/>
            <person name="Fan L."/>
            <person name="Fantoni G."/>
            <person name="Fitzgerald M."/>
            <person name="Gogineni E."/>
            <person name="Goldberg J.M."/>
            <person name="Handley G."/>
            <person name="Hu X."/>
            <person name="Huber C."/>
            <person name="Jiao X."/>
            <person name="Jones K."/>
            <person name="Levin J.Z."/>
            <person name="Liu Y."/>
            <person name="Macdonald P."/>
            <person name="Melnikov A."/>
            <person name="Raley C."/>
            <person name="Sassi M."/>
            <person name="Sherman B.T."/>
            <person name="Song X."/>
            <person name="Sykes S."/>
            <person name="Tran B."/>
            <person name="Walsh L."/>
            <person name="Xia Y."/>
            <person name="Yang J."/>
            <person name="Young S."/>
            <person name="Zeng Q."/>
            <person name="Zheng X."/>
            <person name="Stephens R."/>
            <person name="Nusbaum C."/>
            <person name="Birren B.W."/>
            <person name="Azadi P."/>
            <person name="Lempicki R.A."/>
            <person name="Cuomo C.A."/>
            <person name="Kovacs J.A."/>
        </authorList>
    </citation>
    <scope>NUCLEOTIDE SEQUENCE [LARGE SCALE GENOMIC DNA]</scope>
    <source>
        <strain evidence="17">B80</strain>
    </source>
</reference>
<dbReference type="GO" id="GO:0071940">
    <property type="term" value="P:fungal-type cell wall assembly"/>
    <property type="evidence" value="ECO:0007669"/>
    <property type="project" value="EnsemblFungi"/>
</dbReference>
<keyword evidence="4" id="KW-0723">Serine/threonine-protein kinase</keyword>
<dbReference type="GO" id="GO:0000132">
    <property type="term" value="P:establishment of mitotic spindle orientation"/>
    <property type="evidence" value="ECO:0007669"/>
    <property type="project" value="EnsemblFungi"/>
</dbReference>
<dbReference type="Proteomes" id="UP000054454">
    <property type="component" value="Unassembled WGS sequence"/>
</dbReference>
<dbReference type="PROSITE" id="PS50011">
    <property type="entry name" value="PROTEIN_KINASE_DOM"/>
    <property type="match status" value="1"/>
</dbReference>
<dbReference type="RefSeq" id="XP_018225890.1">
    <property type="nucleotide sequence ID" value="XM_018370600.1"/>
</dbReference>
<accession>A0A0W4ZII5</accession>
<dbReference type="GO" id="GO:0005085">
    <property type="term" value="F:guanyl-nucleotide exchange factor activity"/>
    <property type="evidence" value="ECO:0007669"/>
    <property type="project" value="EnsemblFungi"/>
</dbReference>
<evidence type="ECO:0000256" key="8">
    <source>
        <dbReference type="ARBA" id="ARBA00022840"/>
    </source>
</evidence>
<dbReference type="GO" id="GO:0090606">
    <property type="term" value="P:single-species surface biofilm formation"/>
    <property type="evidence" value="ECO:0007669"/>
    <property type="project" value="EnsemblFungi"/>
</dbReference>
<dbReference type="GO" id="GO:0045944">
    <property type="term" value="P:positive regulation of transcription by RNA polymerase II"/>
    <property type="evidence" value="ECO:0007669"/>
    <property type="project" value="EnsemblFungi"/>
</dbReference>
<dbReference type="GO" id="GO:0004679">
    <property type="term" value="F:AMP-activated protein kinase activity"/>
    <property type="evidence" value="ECO:0007669"/>
    <property type="project" value="EnsemblFungi"/>
</dbReference>
<dbReference type="GO" id="GO:0031588">
    <property type="term" value="C:nucleotide-activated protein kinase complex"/>
    <property type="evidence" value="ECO:0007669"/>
    <property type="project" value="EnsemblFungi"/>
</dbReference>
<evidence type="ECO:0000256" key="13">
    <source>
        <dbReference type="PROSITE-ProRule" id="PRU10141"/>
    </source>
</evidence>
<feature type="domain" description="Protein kinase" evidence="15">
    <location>
        <begin position="31"/>
        <end position="282"/>
    </location>
</feature>
<evidence type="ECO:0000259" key="15">
    <source>
        <dbReference type="PROSITE" id="PS50011"/>
    </source>
</evidence>
<dbReference type="SMART" id="SM00220">
    <property type="entry name" value="S_TKc"/>
    <property type="match status" value="1"/>
</dbReference>
<dbReference type="Gene3D" id="3.30.200.20">
    <property type="entry name" value="Phosphorylase Kinase, domain 1"/>
    <property type="match status" value="1"/>
</dbReference>
<dbReference type="GO" id="GO:0005641">
    <property type="term" value="C:nuclear envelope lumen"/>
    <property type="evidence" value="ECO:0007669"/>
    <property type="project" value="EnsemblFungi"/>
</dbReference>
<evidence type="ECO:0000313" key="17">
    <source>
        <dbReference type="Proteomes" id="UP000054454"/>
    </source>
</evidence>
<evidence type="ECO:0000313" key="16">
    <source>
        <dbReference type="EMBL" id="KTW28181.1"/>
    </source>
</evidence>
<dbReference type="SUPFAM" id="SSF56112">
    <property type="entry name" value="Protein kinase-like (PK-like)"/>
    <property type="match status" value="1"/>
</dbReference>
<feature type="binding site" evidence="13">
    <location>
        <position position="60"/>
    </location>
    <ligand>
        <name>ATP</name>
        <dbReference type="ChEBI" id="CHEBI:30616"/>
    </ligand>
</feature>
<evidence type="ECO:0000256" key="10">
    <source>
        <dbReference type="ARBA" id="ARBA00023277"/>
    </source>
</evidence>
<organism evidence="16 17">
    <name type="scientific">Pneumocystis carinii (strain B80)</name>
    <name type="common">Rat pneumocystis pneumonia agent</name>
    <name type="synonym">Pneumocystis carinii f. sp. carinii</name>
    <dbReference type="NCBI Taxonomy" id="1408658"/>
    <lineage>
        <taxon>Eukaryota</taxon>
        <taxon>Fungi</taxon>
        <taxon>Dikarya</taxon>
        <taxon>Ascomycota</taxon>
        <taxon>Taphrinomycotina</taxon>
        <taxon>Pneumocystomycetes</taxon>
        <taxon>Pneumocystaceae</taxon>
        <taxon>Pneumocystis</taxon>
    </lineage>
</organism>
<dbReference type="SUPFAM" id="SSF103243">
    <property type="entry name" value="KA1-like"/>
    <property type="match status" value="1"/>
</dbReference>
<dbReference type="PANTHER" id="PTHR24346">
    <property type="entry name" value="MAP/MICROTUBULE AFFINITY-REGULATING KINASE"/>
    <property type="match status" value="1"/>
</dbReference>
<dbReference type="GO" id="GO:0042149">
    <property type="term" value="P:cellular response to glucose starvation"/>
    <property type="evidence" value="ECO:0007669"/>
    <property type="project" value="EnsemblFungi"/>
</dbReference>
<proteinExistence type="inferred from homology"/>
<comment type="catalytic activity">
    <reaction evidence="12">
        <text>L-seryl-[protein] + ATP = O-phospho-L-seryl-[protein] + ADP + H(+)</text>
        <dbReference type="Rhea" id="RHEA:17989"/>
        <dbReference type="Rhea" id="RHEA-COMP:9863"/>
        <dbReference type="Rhea" id="RHEA-COMP:11604"/>
        <dbReference type="ChEBI" id="CHEBI:15378"/>
        <dbReference type="ChEBI" id="CHEBI:29999"/>
        <dbReference type="ChEBI" id="CHEBI:30616"/>
        <dbReference type="ChEBI" id="CHEBI:83421"/>
        <dbReference type="ChEBI" id="CHEBI:456216"/>
        <dbReference type="EC" id="2.7.11.1"/>
    </reaction>
</comment>
<keyword evidence="10" id="KW-0119">Carbohydrate metabolism</keyword>
<evidence type="ECO:0000256" key="7">
    <source>
        <dbReference type="ARBA" id="ARBA00022777"/>
    </source>
</evidence>
<dbReference type="InterPro" id="IPR000719">
    <property type="entry name" value="Prot_kinase_dom"/>
</dbReference>
<dbReference type="GO" id="GO:0034976">
    <property type="term" value="P:response to endoplasmic reticulum stress"/>
    <property type="evidence" value="ECO:0007669"/>
    <property type="project" value="EnsemblFungi"/>
</dbReference>
<evidence type="ECO:0000256" key="5">
    <source>
        <dbReference type="ARBA" id="ARBA00022679"/>
    </source>
</evidence>
<dbReference type="Pfam" id="PF00069">
    <property type="entry name" value="Pkinase"/>
    <property type="match status" value="1"/>
</dbReference>
<dbReference type="GO" id="GO:0005524">
    <property type="term" value="F:ATP binding"/>
    <property type="evidence" value="ECO:0007669"/>
    <property type="project" value="UniProtKB-UniRule"/>
</dbReference>
<dbReference type="InterPro" id="IPR008271">
    <property type="entry name" value="Ser/Thr_kinase_AS"/>
</dbReference>
<dbReference type="GO" id="GO:1900436">
    <property type="term" value="P:positive regulation of filamentous growth of a population of unicellular organisms in response to starvation"/>
    <property type="evidence" value="ECO:0007669"/>
    <property type="project" value="EnsemblFungi"/>
</dbReference>
<evidence type="ECO:0000256" key="6">
    <source>
        <dbReference type="ARBA" id="ARBA00022741"/>
    </source>
</evidence>
<keyword evidence="9" id="KW-0539">Nucleus</keyword>
<dbReference type="AlphaFoldDB" id="A0A0W4ZII5"/>
<dbReference type="InterPro" id="IPR032270">
    <property type="entry name" value="AMPK_C"/>
</dbReference>
<evidence type="ECO:0000256" key="9">
    <source>
        <dbReference type="ARBA" id="ARBA00023242"/>
    </source>
</evidence>
<comment type="subcellular location">
    <subcellularLocation>
        <location evidence="1">Nucleus</location>
    </subcellularLocation>
</comment>
<dbReference type="GO" id="GO:0010920">
    <property type="term" value="P:negative regulation of inositol phosphate biosynthetic process"/>
    <property type="evidence" value="ECO:0007669"/>
    <property type="project" value="EnsemblFungi"/>
</dbReference>
<dbReference type="Pfam" id="PF16579">
    <property type="entry name" value="AdenylateSensor"/>
    <property type="match status" value="1"/>
</dbReference>
<dbReference type="OrthoDB" id="193931at2759"/>
<dbReference type="EMBL" id="LFVZ01000008">
    <property type="protein sequence ID" value="KTW28181.1"/>
    <property type="molecule type" value="Genomic_DNA"/>
</dbReference>
<dbReference type="PROSITE" id="PS00107">
    <property type="entry name" value="PROTEIN_KINASE_ATP"/>
    <property type="match status" value="1"/>
</dbReference>
<evidence type="ECO:0000256" key="12">
    <source>
        <dbReference type="ARBA" id="ARBA00048679"/>
    </source>
</evidence>
<keyword evidence="17" id="KW-1185">Reference proteome</keyword>
<evidence type="ECO:0000256" key="14">
    <source>
        <dbReference type="SAM" id="MobiDB-lite"/>
    </source>
</evidence>
<dbReference type="Gene3D" id="3.30.310.80">
    <property type="entry name" value="Kinase associated domain 1, KA1"/>
    <property type="match status" value="1"/>
</dbReference>
<name>A0A0W4ZII5_PNEC8</name>
<keyword evidence="7" id="KW-0418">Kinase</keyword>
<dbReference type="GO" id="GO:0045722">
    <property type="term" value="P:positive regulation of gluconeogenesis"/>
    <property type="evidence" value="ECO:0007669"/>
    <property type="project" value="EnsemblFungi"/>
</dbReference>
<protein>
    <recommendedName>
        <fullName evidence="3">non-specific serine/threonine protein kinase</fullName>
        <ecNumber evidence="3">2.7.11.1</ecNumber>
    </recommendedName>
</protein>
<evidence type="ECO:0000256" key="4">
    <source>
        <dbReference type="ARBA" id="ARBA00022527"/>
    </source>
</evidence>
<dbReference type="PANTHER" id="PTHR24346:SF110">
    <property type="entry name" value="NON-SPECIFIC SERINE_THREONINE PROTEIN KINASE"/>
    <property type="match status" value="1"/>
</dbReference>
<keyword evidence="8 13" id="KW-0067">ATP-binding</keyword>
<gene>
    <name evidence="16" type="ORF">T552_02040</name>
</gene>
<dbReference type="InterPro" id="IPR011009">
    <property type="entry name" value="Kinase-like_dom_sf"/>
</dbReference>
<dbReference type="CDD" id="cd14079">
    <property type="entry name" value="STKc_AMPK_alpha"/>
    <property type="match status" value="1"/>
</dbReference>
<dbReference type="GO" id="GO:0016239">
    <property type="term" value="P:positive regulation of macroautophagy"/>
    <property type="evidence" value="ECO:0007669"/>
    <property type="project" value="EnsemblFungi"/>
</dbReference>
<evidence type="ECO:0000256" key="2">
    <source>
        <dbReference type="ARBA" id="ARBA00006234"/>
    </source>
</evidence>
<evidence type="ECO:0000256" key="3">
    <source>
        <dbReference type="ARBA" id="ARBA00012513"/>
    </source>
</evidence>
<keyword evidence="5" id="KW-0808">Transferase</keyword>
<dbReference type="FunFam" id="1.10.510.10:FF:000544">
    <property type="entry name" value="Non-specific serine/threonine protein kinase"/>
    <property type="match status" value="1"/>
</dbReference>
<sequence>MNDKNTDANIILDHEIPELSNISEKPRLGHYAILKTLGEGSFGKVKLAIHSITGHKVALKIISRKSLLNLDMSSRVDREISYLKLLRHPHIIKLYEVIATPTDIIMVIEYAGGELFDYIVSRGKMSEDEARRFFQQIITAVEYCHRHKIVHRDLKPENLLLDDFLNVKIADFGLSNLMTDGNFLKTSCGSPNYAAPEVISGKLYAGPEVDVWSCGVILYVMLVGRLPFDDEFIPTLFKKINGGIYTIPSFLSSDAKELLSQMLVVDPIQRITLQEIRESKWFNLNLPDYLHPLDNYDEKNEVDDKIVGKLGQAMGYNKDHVYEALARSDCNEIKDAYRLVAENQMRYKDFRIIMAKNIQSFLAQSPPSWDTEQIKPPRNISSSSLSQSSPTDVNTRSINKGIYSTLLSSVGGPYTRLEDQTPFHISILPSSLHNYHIMYMNKKSSLDSLDRNTKDKKLQSSISKSVLAPMSINTEKKKRAIRWHFGIRSRSSPLEIMVEIYRALKDLGAEWVDIESQNVDLHEKINKSKEKNLSENNDTNDTILDSNKTKDPYVIKCRLTKSFDKEKKTIVTIVIQLYHLESNNFLVDFKYGGYENVCSIISELPSNDIKNETEKIITGISELMKNDTTKTSSQDLNASNYLLNASRKDLSEKQVTSPFPFLDLASHLILHLM</sequence>
<dbReference type="GO" id="GO:2000217">
    <property type="term" value="P:regulation of invasive growth in response to glucose limitation"/>
    <property type="evidence" value="ECO:0007669"/>
    <property type="project" value="EnsemblFungi"/>
</dbReference>
<dbReference type="GO" id="GO:0106310">
    <property type="term" value="F:protein serine kinase activity"/>
    <property type="evidence" value="ECO:0007669"/>
    <property type="project" value="RHEA"/>
</dbReference>
<comment type="similarity">
    <text evidence="2">Belongs to the protein kinase superfamily. CAMK Ser/Thr protein kinase family. SNF1 subfamily.</text>
</comment>
<dbReference type="PROSITE" id="PS00108">
    <property type="entry name" value="PROTEIN_KINASE_ST"/>
    <property type="match status" value="1"/>
</dbReference>